<dbReference type="SUPFAM" id="SSF53649">
    <property type="entry name" value="Alkaline phosphatase-like"/>
    <property type="match status" value="1"/>
</dbReference>
<sequence length="759" mass="86013">YITRVPKPLVESNPPTFQLKSFFTAKKCLLHGHEHFQPTPSSSYEYEPSQNSYEPHRYTNDGPRPSYQGDSRPRPQPQEKPNKVAGYSPNRERFPPGPSEKPFVYKEKAKTPFNGIKKPLFSPTVNQEKAVYKQQPPPSQGFRSQPQNDYPRPTPTEQDSDYYQAKLKDEYYSGLKQNVQQSDYPSSPSRRYPASTHPQAPNTQPGPTKPSNHGDGNFAFNEPFQFDTQYFAGQNEDPGSVSSGNPNFPPIPQSEEFADFFEGGMPDWMNDFKSPSENEKNSKGSQATNGQRLHSQETQRQPYQQGQQSVNYFEEEYNNAADHNKYVKKRNPNKQQSGEYHGNEEKRYYPKTQVVQKPEKRPLPDSYYDVPDSSEFDFGSSSEFNMHDFNIGSFKYGEEQKPAGSEWIPINAPSGAVPAKSYDIPPPDLSQEQYPSQHHQQPLRRQLSDESLSDLAEKSSAVVYGARERKRQNEGVVSASVMVKQERRTTPTGSIKFLLHHTTLNELKKEGRHSGCMMWVGCSMAYQGTNGTYSVEFDLSIPWDDRIEKSVSWFTDPVKPANLVMLYFESPDQEGHIYGPDSPETNAQIQRVDKTVQKLLQVFKAKNLSDVNLVVLSDHGMESVTLPRIINLTGVIGDDGKWLGTSPVLQIYPNKVTVTNQTEFGVHGYDPQTLSMQPFFIAKGPKFEKGLKLDKPLKVVDLYGIFADVLGLKASPVEPYNRKLLHPVRSPLVAQESTHLTLALGKNSTWHFHQMFVQT</sequence>
<dbReference type="OrthoDB" id="415411at2759"/>
<dbReference type="Gene3D" id="3.40.720.10">
    <property type="entry name" value="Alkaline Phosphatase, subunit A"/>
    <property type="match status" value="1"/>
</dbReference>
<protein>
    <recommendedName>
        <fullName evidence="4">Extracellular Endonuclease subunit A domain-containing protein</fullName>
    </recommendedName>
</protein>
<organism evidence="2 3">
    <name type="scientific">Nesidiocoris tenuis</name>
    <dbReference type="NCBI Taxonomy" id="355587"/>
    <lineage>
        <taxon>Eukaryota</taxon>
        <taxon>Metazoa</taxon>
        <taxon>Ecdysozoa</taxon>
        <taxon>Arthropoda</taxon>
        <taxon>Hexapoda</taxon>
        <taxon>Insecta</taxon>
        <taxon>Pterygota</taxon>
        <taxon>Neoptera</taxon>
        <taxon>Paraneoptera</taxon>
        <taxon>Hemiptera</taxon>
        <taxon>Heteroptera</taxon>
        <taxon>Panheteroptera</taxon>
        <taxon>Cimicomorpha</taxon>
        <taxon>Miridae</taxon>
        <taxon>Dicyphina</taxon>
        <taxon>Nesidiocoris</taxon>
    </lineage>
</organism>
<evidence type="ECO:0008006" key="4">
    <source>
        <dbReference type="Google" id="ProtNLM"/>
    </source>
</evidence>
<dbReference type="PANTHER" id="PTHR10151">
    <property type="entry name" value="ECTONUCLEOTIDE PYROPHOSPHATASE/PHOSPHODIESTERASE"/>
    <property type="match status" value="1"/>
</dbReference>
<feature type="compositionally biased region" description="Low complexity" evidence="1">
    <location>
        <begin position="40"/>
        <end position="53"/>
    </location>
</feature>
<feature type="compositionally biased region" description="Low complexity" evidence="1">
    <location>
        <begin position="184"/>
        <end position="193"/>
    </location>
</feature>
<feature type="compositionally biased region" description="Polar residues" evidence="1">
    <location>
        <begin position="283"/>
        <end position="311"/>
    </location>
</feature>
<dbReference type="Pfam" id="PF01663">
    <property type="entry name" value="Phosphodiest"/>
    <property type="match status" value="1"/>
</dbReference>
<reference evidence="2 3" key="1">
    <citation type="submission" date="2020-02" db="EMBL/GenBank/DDBJ databases">
        <authorList>
            <person name="Ferguson B K."/>
        </authorList>
    </citation>
    <scope>NUCLEOTIDE SEQUENCE [LARGE SCALE GENOMIC DNA]</scope>
</reference>
<dbReference type="InterPro" id="IPR017850">
    <property type="entry name" value="Alkaline_phosphatase_core_sf"/>
</dbReference>
<keyword evidence="3" id="KW-1185">Reference proteome</keyword>
<dbReference type="InterPro" id="IPR002591">
    <property type="entry name" value="Phosphodiest/P_Trfase"/>
</dbReference>
<dbReference type="Proteomes" id="UP000479000">
    <property type="component" value="Unassembled WGS sequence"/>
</dbReference>
<accession>A0A6H5H0D5</accession>
<feature type="non-terminal residue" evidence="2">
    <location>
        <position position="1"/>
    </location>
</feature>
<evidence type="ECO:0000256" key="1">
    <source>
        <dbReference type="SAM" id="MobiDB-lite"/>
    </source>
</evidence>
<dbReference type="CDD" id="cd16018">
    <property type="entry name" value="Enpp"/>
    <property type="match status" value="1"/>
</dbReference>
<feature type="region of interest" description="Disordered" evidence="1">
    <location>
        <begin position="418"/>
        <end position="451"/>
    </location>
</feature>
<feature type="region of interest" description="Disordered" evidence="1">
    <location>
        <begin position="37"/>
        <end position="369"/>
    </location>
</feature>
<dbReference type="EMBL" id="CADCXU010023040">
    <property type="protein sequence ID" value="CAB0010470.1"/>
    <property type="molecule type" value="Genomic_DNA"/>
</dbReference>
<proteinExistence type="predicted"/>
<dbReference type="GO" id="GO:0016787">
    <property type="term" value="F:hydrolase activity"/>
    <property type="evidence" value="ECO:0007669"/>
    <property type="project" value="UniProtKB-ARBA"/>
</dbReference>
<feature type="non-terminal residue" evidence="2">
    <location>
        <position position="759"/>
    </location>
</feature>
<dbReference type="PANTHER" id="PTHR10151:SF120">
    <property type="entry name" value="BIS(5'-ADENOSYL)-TRIPHOSPHATASE"/>
    <property type="match status" value="1"/>
</dbReference>
<evidence type="ECO:0000313" key="2">
    <source>
        <dbReference type="EMBL" id="CAB0010470.1"/>
    </source>
</evidence>
<dbReference type="AlphaFoldDB" id="A0A6H5H0D5"/>
<evidence type="ECO:0000313" key="3">
    <source>
        <dbReference type="Proteomes" id="UP000479000"/>
    </source>
</evidence>
<name>A0A6H5H0D5_9HEMI</name>
<feature type="compositionally biased region" description="Polar residues" evidence="1">
    <location>
        <begin position="196"/>
        <end position="211"/>
    </location>
</feature>
<gene>
    <name evidence="2" type="ORF">NTEN_LOCUS15514</name>
</gene>
<feature type="compositionally biased region" description="Polar residues" evidence="1">
    <location>
        <begin position="430"/>
        <end position="440"/>
    </location>
</feature>